<keyword evidence="1" id="KW-1133">Transmembrane helix</keyword>
<dbReference type="OrthoDB" id="324900at2"/>
<proteinExistence type="predicted"/>
<accession>A0A410DYH0</accession>
<keyword evidence="1" id="KW-0812">Transmembrane</keyword>
<sequence length="304" mass="33541">MLNYFNNNNLIRNSNSRKKSTPLILVFILCFVFAFLSQIIGGIAIGFAVHYLNLSFNQYRNFVSSSYSMLLTTSISIALCFLWVYLYEKRKPVSLGFYKKNAIQNYIQGFLIGLLLMSIEAIILSITNNAYISKGDVSSYGLLSLIVVIISWVVQGASEEILIRGFALQSISARYNTVVGVLVSSVIFALLHMLNPGVSLLAIINLILFGIIAALLALYTENLWASCALHSAWNFAEGNVYGFLVSGTNAYGGSFLYVQYRTNNLINGGLFGPEGGLADTIISAIAIIVLLFLIYRKSKLQQLD</sequence>
<dbReference type="GO" id="GO:0080120">
    <property type="term" value="P:CAAX-box protein maturation"/>
    <property type="evidence" value="ECO:0007669"/>
    <property type="project" value="UniProtKB-ARBA"/>
</dbReference>
<name>A0A410DYH0_9CLOT</name>
<feature type="transmembrane region" description="Helical" evidence="1">
    <location>
        <begin position="175"/>
        <end position="194"/>
    </location>
</feature>
<keyword evidence="4" id="KW-1185">Reference proteome</keyword>
<dbReference type="Proteomes" id="UP000286268">
    <property type="component" value="Chromosome"/>
</dbReference>
<dbReference type="AlphaFoldDB" id="A0A410DYH0"/>
<reference evidence="3 4" key="1">
    <citation type="submission" date="2018-01" db="EMBL/GenBank/DDBJ databases">
        <title>Genome Sequencing and Assembly of Anaerobacter polyendosporus strain CT4.</title>
        <authorList>
            <person name="Tachaapaikoon C."/>
            <person name="Sutheeworapong S."/>
            <person name="Jenjaroenpun P."/>
            <person name="Wongsurawat T."/>
            <person name="Nookeaw I."/>
            <person name="Cheawchanlertfa P."/>
            <person name="Kosugi A."/>
            <person name="Cheevadhanarak S."/>
            <person name="Ratanakhanokchai K."/>
        </authorList>
    </citation>
    <scope>NUCLEOTIDE SEQUENCE [LARGE SCALE GENOMIC DNA]</scope>
    <source>
        <strain evidence="3 4">CT4</strain>
    </source>
</reference>
<dbReference type="GO" id="GO:0004175">
    <property type="term" value="F:endopeptidase activity"/>
    <property type="evidence" value="ECO:0007669"/>
    <property type="project" value="UniProtKB-ARBA"/>
</dbReference>
<dbReference type="Pfam" id="PF02517">
    <property type="entry name" value="Rce1-like"/>
    <property type="match status" value="1"/>
</dbReference>
<feature type="domain" description="CAAX prenyl protease 2/Lysostaphin resistance protein A-like" evidence="2">
    <location>
        <begin position="144"/>
        <end position="235"/>
    </location>
</feature>
<dbReference type="InterPro" id="IPR003675">
    <property type="entry name" value="Rce1/LyrA-like_dom"/>
</dbReference>
<evidence type="ECO:0000313" key="4">
    <source>
        <dbReference type="Proteomes" id="UP000286268"/>
    </source>
</evidence>
<dbReference type="PANTHER" id="PTHR39430">
    <property type="entry name" value="MEMBRANE-ASSOCIATED PROTEASE-RELATED"/>
    <property type="match status" value="1"/>
</dbReference>
<feature type="transmembrane region" description="Helical" evidence="1">
    <location>
        <begin position="67"/>
        <end position="86"/>
    </location>
</feature>
<protein>
    <recommendedName>
        <fullName evidence="2">CAAX prenyl protease 2/Lysostaphin resistance protein A-like domain-containing protein</fullName>
    </recommendedName>
</protein>
<feature type="transmembrane region" description="Helical" evidence="1">
    <location>
        <begin position="200"/>
        <end position="219"/>
    </location>
</feature>
<evidence type="ECO:0000256" key="1">
    <source>
        <dbReference type="SAM" id="Phobius"/>
    </source>
</evidence>
<feature type="transmembrane region" description="Helical" evidence="1">
    <location>
        <begin position="106"/>
        <end position="131"/>
    </location>
</feature>
<dbReference type="RefSeq" id="WP_128214841.1">
    <property type="nucleotide sequence ID" value="NZ_CP025746.1"/>
</dbReference>
<evidence type="ECO:0000313" key="3">
    <source>
        <dbReference type="EMBL" id="QAA34120.1"/>
    </source>
</evidence>
<evidence type="ECO:0000259" key="2">
    <source>
        <dbReference type="Pfam" id="PF02517"/>
    </source>
</evidence>
<keyword evidence="1" id="KW-0472">Membrane</keyword>
<gene>
    <name evidence="3" type="ORF">C1I91_22195</name>
</gene>
<feature type="transmembrane region" description="Helical" evidence="1">
    <location>
        <begin position="240"/>
        <end position="257"/>
    </location>
</feature>
<dbReference type="EMBL" id="CP025746">
    <property type="protein sequence ID" value="QAA34120.1"/>
    <property type="molecule type" value="Genomic_DNA"/>
</dbReference>
<feature type="transmembrane region" description="Helical" evidence="1">
    <location>
        <begin position="21"/>
        <end position="47"/>
    </location>
</feature>
<organism evidence="3 4">
    <name type="scientific">Clostridium manihotivorum</name>
    <dbReference type="NCBI Taxonomy" id="2320868"/>
    <lineage>
        <taxon>Bacteria</taxon>
        <taxon>Bacillati</taxon>
        <taxon>Bacillota</taxon>
        <taxon>Clostridia</taxon>
        <taxon>Eubacteriales</taxon>
        <taxon>Clostridiaceae</taxon>
        <taxon>Clostridium</taxon>
    </lineage>
</organism>
<feature type="transmembrane region" description="Helical" evidence="1">
    <location>
        <begin position="137"/>
        <end position="154"/>
    </location>
</feature>
<dbReference type="KEGG" id="cmah:C1I91_22195"/>
<dbReference type="PANTHER" id="PTHR39430:SF1">
    <property type="entry name" value="PROTEASE"/>
    <property type="match status" value="1"/>
</dbReference>
<feature type="transmembrane region" description="Helical" evidence="1">
    <location>
        <begin position="277"/>
        <end position="295"/>
    </location>
</feature>